<organism evidence="5 6">
    <name type="scientific">Vreelandella olivaria</name>
    <dbReference type="NCBI Taxonomy" id="390919"/>
    <lineage>
        <taxon>Bacteria</taxon>
        <taxon>Pseudomonadati</taxon>
        <taxon>Pseudomonadota</taxon>
        <taxon>Gammaproteobacteria</taxon>
        <taxon>Oceanospirillales</taxon>
        <taxon>Halomonadaceae</taxon>
        <taxon>Vreelandella</taxon>
    </lineage>
</organism>
<keyword evidence="6" id="KW-1185">Reference proteome</keyword>
<sequence length="173" mass="18863">MSSMNRLSINVFLMAVWIGSSLALANEPATPTNALPANEQEAIDAINQLSSPDGPEVQGSANGGSELTGVMVDRTITMAGKTFYRAFSQRAMDNMIIGNATITINERPDARWGSQIWVMEGNRMYFRTQLSPRINEADRAAGEAVQTVEEALLRQQLASALTSDKDLGKEELR</sequence>
<accession>A0ABN5X6P8</accession>
<evidence type="ECO:0000313" key="6">
    <source>
        <dbReference type="Proteomes" id="UP000289555"/>
    </source>
</evidence>
<feature type="chain" id="PRO_5045550916" description="Curli production assembly/transport component CsgE" evidence="4">
    <location>
        <begin position="26"/>
        <end position="173"/>
    </location>
</feature>
<evidence type="ECO:0000256" key="4">
    <source>
        <dbReference type="SAM" id="SignalP"/>
    </source>
</evidence>
<gene>
    <name evidence="5" type="ORF">HORIV_73650</name>
</gene>
<reference evidence="6" key="1">
    <citation type="journal article" date="2019" name="Microbiol. Resour. Announc.">
        <title>Complete Genome Sequence of Halomonas olivaria, a Moderately Halophilic Bacterium Isolated from Olive Processing Effluents, Obtained by Nanopore Sequencing.</title>
        <authorList>
            <person name="Nagata S."/>
            <person name="Ii K.M."/>
            <person name="Tsukimi T."/>
            <person name="Miura M.C."/>
            <person name="Galipon J."/>
            <person name="Arakawa K."/>
        </authorList>
    </citation>
    <scope>NUCLEOTIDE SEQUENCE [LARGE SCALE GENOMIC DNA]</scope>
    <source>
        <strain evidence="6">TYRC17</strain>
    </source>
</reference>
<dbReference type="EMBL" id="AP019416">
    <property type="protein sequence ID" value="BBI54944.1"/>
    <property type="molecule type" value="Genomic_DNA"/>
</dbReference>
<feature type="signal peptide" evidence="4">
    <location>
        <begin position="1"/>
        <end position="25"/>
    </location>
</feature>
<dbReference type="Pfam" id="PF10627">
    <property type="entry name" value="CsgE"/>
    <property type="match status" value="1"/>
</dbReference>
<comment type="function">
    <text evidence="1">May be involved in the biogenesis of curli organelles.</text>
</comment>
<name>A0ABN5X6P8_9GAMM</name>
<dbReference type="Proteomes" id="UP000289555">
    <property type="component" value="Chromosome"/>
</dbReference>
<evidence type="ECO:0000256" key="3">
    <source>
        <dbReference type="ARBA" id="ARBA00022729"/>
    </source>
</evidence>
<protein>
    <recommendedName>
        <fullName evidence="2">Curli production assembly/transport component CsgE</fullName>
    </recommendedName>
</protein>
<proteinExistence type="predicted"/>
<evidence type="ECO:0000313" key="5">
    <source>
        <dbReference type="EMBL" id="BBI54944.1"/>
    </source>
</evidence>
<evidence type="ECO:0000256" key="2">
    <source>
        <dbReference type="ARBA" id="ARBA00014024"/>
    </source>
</evidence>
<dbReference type="InterPro" id="IPR018900">
    <property type="entry name" value="Curli_CsgE"/>
</dbReference>
<evidence type="ECO:0000256" key="1">
    <source>
        <dbReference type="ARBA" id="ARBA00003989"/>
    </source>
</evidence>
<keyword evidence="3 4" id="KW-0732">Signal</keyword>